<reference evidence="1 2" key="1">
    <citation type="journal article" date="2010" name="DNA Res.">
        <title>Genome sequence of Kitasatospora setae NBRC 14216T: an evolutionary snapshot of the family Streptomycetaceae.</title>
        <authorList>
            <person name="Ichikawa N."/>
            <person name="Oguchi A."/>
            <person name="Ikeda H."/>
            <person name="Ishikawa J."/>
            <person name="Kitani S."/>
            <person name="Watanabe Y."/>
            <person name="Nakamura S."/>
            <person name="Katano Y."/>
            <person name="Kishi E."/>
            <person name="Sasagawa M."/>
            <person name="Ankai A."/>
            <person name="Fukui S."/>
            <person name="Hashimoto Y."/>
            <person name="Kamata S."/>
            <person name="Otoguro M."/>
            <person name="Tanikawa S."/>
            <person name="Nihira T."/>
            <person name="Horinouchi S."/>
            <person name="Ohnishi Y."/>
            <person name="Hayakawa M."/>
            <person name="Kuzuyama T."/>
            <person name="Arisawa A."/>
            <person name="Nomoto F."/>
            <person name="Miura H."/>
            <person name="Takahashi Y."/>
            <person name="Fujita N."/>
        </authorList>
    </citation>
    <scope>NUCLEOTIDE SEQUENCE [LARGE SCALE GENOMIC DNA]</scope>
    <source>
        <strain evidence="2">ATCC 33774 / DSM 43861 / JCM 3304 / KCC A-0304 / NBRC 14216 / KM-6054</strain>
    </source>
</reference>
<name>E4NF00_KITSK</name>
<dbReference type="KEGG" id="ksk:KSE_42950"/>
<dbReference type="RefSeq" id="WP_014137382.1">
    <property type="nucleotide sequence ID" value="NC_016109.1"/>
</dbReference>
<organism evidence="1 2">
    <name type="scientific">Kitasatospora setae (strain ATCC 33774 / DSM 43861 / JCM 3304 / KCC A-0304 / NBRC 14216 / KM-6054)</name>
    <name type="common">Streptomyces setae</name>
    <dbReference type="NCBI Taxonomy" id="452652"/>
    <lineage>
        <taxon>Bacteria</taxon>
        <taxon>Bacillati</taxon>
        <taxon>Actinomycetota</taxon>
        <taxon>Actinomycetes</taxon>
        <taxon>Kitasatosporales</taxon>
        <taxon>Streptomycetaceae</taxon>
        <taxon>Kitasatospora</taxon>
    </lineage>
</organism>
<keyword evidence="2" id="KW-1185">Reference proteome</keyword>
<protein>
    <submittedName>
        <fullName evidence="1">Uncharacterized protein</fullName>
    </submittedName>
</protein>
<dbReference type="HOGENOM" id="CLU_2734687_0_0_11"/>
<sequence>MAGGDLAAGKGIAAERNAWLVFEDEAGQSWREIFKDAPATEKQQANIRCREVASAEWRRIVPVLEVAAGLG</sequence>
<evidence type="ECO:0000313" key="2">
    <source>
        <dbReference type="Proteomes" id="UP000007076"/>
    </source>
</evidence>
<dbReference type="Proteomes" id="UP000007076">
    <property type="component" value="Chromosome"/>
</dbReference>
<accession>E4NF00</accession>
<dbReference type="EMBL" id="AP010968">
    <property type="protein sequence ID" value="BAJ30080.1"/>
    <property type="molecule type" value="Genomic_DNA"/>
</dbReference>
<gene>
    <name evidence="1" type="ordered locus">KSE_42950</name>
</gene>
<evidence type="ECO:0000313" key="1">
    <source>
        <dbReference type="EMBL" id="BAJ30080.1"/>
    </source>
</evidence>
<proteinExistence type="predicted"/>
<dbReference type="PATRIC" id="fig|452652.3.peg.4289"/>
<dbReference type="AlphaFoldDB" id="E4NF00"/>